<dbReference type="RefSeq" id="WP_378960692.1">
    <property type="nucleotide sequence ID" value="NZ_JBHRXC010000016.1"/>
</dbReference>
<evidence type="ECO:0008006" key="3">
    <source>
        <dbReference type="Google" id="ProtNLM"/>
    </source>
</evidence>
<keyword evidence="2" id="KW-1185">Reference proteome</keyword>
<reference evidence="2" key="1">
    <citation type="journal article" date="2019" name="Int. J. Syst. Evol. Microbiol.">
        <title>The Global Catalogue of Microorganisms (GCM) 10K type strain sequencing project: providing services to taxonomists for standard genome sequencing and annotation.</title>
        <authorList>
            <consortium name="The Broad Institute Genomics Platform"/>
            <consortium name="The Broad Institute Genome Sequencing Center for Infectious Disease"/>
            <person name="Wu L."/>
            <person name="Ma J."/>
        </authorList>
    </citation>
    <scope>NUCLEOTIDE SEQUENCE [LARGE SCALE GENOMIC DNA]</scope>
    <source>
        <strain evidence="2">CCM 8689</strain>
    </source>
</reference>
<sequence length="135" mass="15067">MKNNILNLTLSLIMLFSFTACKKKTIEKGINGTWELRYVAGGQIAGADPNYKKGNGDIYIFNNQNFERYSKGKVIQSGTFVITTERKDINNNQANSAITFSTSTEKYYTNLTGDKLTIFIGVIAADGVEVTYERL</sequence>
<name>A0ABV8NLI7_9SPHI</name>
<gene>
    <name evidence="1" type="ORF">ACFOUY_11155</name>
</gene>
<comment type="caution">
    <text evidence="1">The sequence shown here is derived from an EMBL/GenBank/DDBJ whole genome shotgun (WGS) entry which is preliminary data.</text>
</comment>
<dbReference type="PROSITE" id="PS51257">
    <property type="entry name" value="PROKAR_LIPOPROTEIN"/>
    <property type="match status" value="1"/>
</dbReference>
<dbReference type="EMBL" id="JBHSBY010000109">
    <property type="protein sequence ID" value="MFC4197256.1"/>
    <property type="molecule type" value="Genomic_DNA"/>
</dbReference>
<organism evidence="1 2">
    <name type="scientific">Pedobacter jamesrossensis</name>
    <dbReference type="NCBI Taxonomy" id="1908238"/>
    <lineage>
        <taxon>Bacteria</taxon>
        <taxon>Pseudomonadati</taxon>
        <taxon>Bacteroidota</taxon>
        <taxon>Sphingobacteriia</taxon>
        <taxon>Sphingobacteriales</taxon>
        <taxon>Sphingobacteriaceae</taxon>
        <taxon>Pedobacter</taxon>
    </lineage>
</organism>
<proteinExistence type="predicted"/>
<protein>
    <recommendedName>
        <fullName evidence="3">Lipocalin-like domain-containing protein</fullName>
    </recommendedName>
</protein>
<evidence type="ECO:0000313" key="1">
    <source>
        <dbReference type="EMBL" id="MFC4197256.1"/>
    </source>
</evidence>
<evidence type="ECO:0000313" key="2">
    <source>
        <dbReference type="Proteomes" id="UP001595792"/>
    </source>
</evidence>
<accession>A0ABV8NLI7</accession>
<dbReference type="Proteomes" id="UP001595792">
    <property type="component" value="Unassembled WGS sequence"/>
</dbReference>